<sequence>MARTFPSTFTVLSITSFRVLGSLLAQDSPCQPSSPPSLALRHSFDFGPSFAPSLRLFGTRSIDSRLSLPPYPGISRTLSLVVFVFWLVPPFLQNVGECTSRSTLMGSSAPFGVKHWQVCLRSSSEMMYAVELVSYPKTSPAENAPEAGARALLNIVSKDGLTKLVFKVNVTFVKGLIEAVKSDPAKHRGVKDLIADDAFWHLVDGHSALGPNIVQLDSSAGSYTADLEAALEHIKNAIKVWQKMDPSSKVLYLHETMKSCQTIGTLAKELEDGFMDVNAIISEHDVLATCSYLAAELSVQETKMLLEKVKSIESLKKTGNANDACIRSWLRGVGWHKLDKAEALLDEFVMVEEDADGEFELEEEKYELVELPDSSPGRARKRRRS</sequence>
<keyword evidence="1" id="KW-0732">Signal</keyword>
<dbReference type="OrthoDB" id="10516769at2759"/>
<name>A0A0P1B8X0_9BASI</name>
<protein>
    <submittedName>
        <fullName evidence="2">Uncharacterized protein</fullName>
    </submittedName>
</protein>
<dbReference type="AlphaFoldDB" id="A0A0P1B8X0"/>
<dbReference type="Proteomes" id="UP000054845">
    <property type="component" value="Unassembled WGS sequence"/>
</dbReference>
<keyword evidence="3" id="KW-1185">Reference proteome</keyword>
<dbReference type="EMBL" id="CCYA01000118">
    <property type="protein sequence ID" value="CEH12142.1"/>
    <property type="molecule type" value="Genomic_DNA"/>
</dbReference>
<proteinExistence type="predicted"/>
<reference evidence="2 3" key="1">
    <citation type="submission" date="2014-09" db="EMBL/GenBank/DDBJ databases">
        <authorList>
            <person name="Magalhaes I.L.F."/>
            <person name="Oliveira U."/>
            <person name="Santos F.R."/>
            <person name="Vidigal T.H.D.A."/>
            <person name="Brescovit A.D."/>
            <person name="Santos A.J."/>
        </authorList>
    </citation>
    <scope>NUCLEOTIDE SEQUENCE [LARGE SCALE GENOMIC DNA]</scope>
</reference>
<evidence type="ECO:0000313" key="3">
    <source>
        <dbReference type="Proteomes" id="UP000054845"/>
    </source>
</evidence>
<organism evidence="2 3">
    <name type="scientific">Ceraceosorus bombacis</name>
    <dbReference type="NCBI Taxonomy" id="401625"/>
    <lineage>
        <taxon>Eukaryota</taxon>
        <taxon>Fungi</taxon>
        <taxon>Dikarya</taxon>
        <taxon>Basidiomycota</taxon>
        <taxon>Ustilaginomycotina</taxon>
        <taxon>Exobasidiomycetes</taxon>
        <taxon>Ceraceosorales</taxon>
        <taxon>Ceraceosoraceae</taxon>
        <taxon>Ceraceosorus</taxon>
    </lineage>
</organism>
<evidence type="ECO:0000313" key="2">
    <source>
        <dbReference type="EMBL" id="CEH12142.1"/>
    </source>
</evidence>
<evidence type="ECO:0000256" key="1">
    <source>
        <dbReference type="SAM" id="SignalP"/>
    </source>
</evidence>
<accession>A0A0P1B8X0</accession>
<feature type="signal peptide" evidence="1">
    <location>
        <begin position="1"/>
        <end position="21"/>
    </location>
</feature>
<feature type="chain" id="PRO_5006059278" evidence="1">
    <location>
        <begin position="22"/>
        <end position="385"/>
    </location>
</feature>